<gene>
    <name evidence="6" type="ORF">EFY87_19225</name>
</gene>
<dbReference type="FunFam" id="3.40.605.10:FF:000007">
    <property type="entry name" value="NAD/NADP-dependent betaine aldehyde dehydrogenase"/>
    <property type="match status" value="1"/>
</dbReference>
<dbReference type="Pfam" id="PF00171">
    <property type="entry name" value="Aldedh"/>
    <property type="match status" value="1"/>
</dbReference>
<dbReference type="Gene3D" id="3.40.605.10">
    <property type="entry name" value="Aldehyde Dehydrogenase, Chain A, domain 1"/>
    <property type="match status" value="1"/>
</dbReference>
<sequence>MTHKITGDLVQADSFFVDGDWKPARADALDVIDPGLGTAFSRIGSAEPAEVDQAVAAARRAFDDGRWTGLSGQDRSLLIWRLADLIETNVEQLAHLESRDVGMPLAQARAMIGEAVKMYRYYAGLADKVYGESIEIGSSALRFQGYTRKEPVGVAALITSWNAPMVGLGMKLPAALAAGCCVVIKPSEEASLSTLALAALATEAGIPGGVVNVVTGVGTTTGDALVKHPEVDLVSFTGSIPVGKQIAQSALGNLKKVTLELGGKSAMIVMPDADLDAAIPALSLAVFWNAGQICTAGTRLLVHRSVAEQVAQGIAEHGRALKIGYGLDDGNDLGPLISQRQLDRVEGYVHSGREDGARVLSGGERLGEQGYYYAPTVLADVTPAMKVVSEEIFGPVLGVMAFDTVDEAVRVANNTEYGLAGSVWSGDAATAHSIARRLRTGKVGINVHRAGGVQMPIGGYKESGWGRECGPEGLQEYLETKSVIQPLIG</sequence>
<dbReference type="PANTHER" id="PTHR11699">
    <property type="entry name" value="ALDEHYDE DEHYDROGENASE-RELATED"/>
    <property type="match status" value="1"/>
</dbReference>
<dbReference type="InterPro" id="IPR015590">
    <property type="entry name" value="Aldehyde_DH_dom"/>
</dbReference>
<dbReference type="InterPro" id="IPR029510">
    <property type="entry name" value="Ald_DH_CS_GLU"/>
</dbReference>
<evidence type="ECO:0000256" key="1">
    <source>
        <dbReference type="ARBA" id="ARBA00009986"/>
    </source>
</evidence>
<dbReference type="OrthoDB" id="6882680at2"/>
<evidence type="ECO:0000256" key="3">
    <source>
        <dbReference type="PROSITE-ProRule" id="PRU10007"/>
    </source>
</evidence>
<dbReference type="SUPFAM" id="SSF53720">
    <property type="entry name" value="ALDH-like"/>
    <property type="match status" value="1"/>
</dbReference>
<evidence type="ECO:0000313" key="7">
    <source>
        <dbReference type="Proteomes" id="UP000271678"/>
    </source>
</evidence>
<dbReference type="InterPro" id="IPR016160">
    <property type="entry name" value="Ald_DH_CS_CYS"/>
</dbReference>
<reference evidence="6 7" key="1">
    <citation type="submission" date="2018-11" db="EMBL/GenBank/DDBJ databases">
        <title>Draft genome of Simplicispira Flexivirga sp. BO-16.</title>
        <authorList>
            <person name="Im W.T."/>
        </authorList>
    </citation>
    <scope>NUCLEOTIDE SEQUENCE [LARGE SCALE GENOMIC DNA]</scope>
    <source>
        <strain evidence="6 7">BO-16</strain>
    </source>
</reference>
<dbReference type="FunFam" id="3.40.309.10:FF:000012">
    <property type="entry name" value="Betaine aldehyde dehydrogenase"/>
    <property type="match status" value="1"/>
</dbReference>
<feature type="domain" description="Aldehyde dehydrogenase" evidence="5">
    <location>
        <begin position="21"/>
        <end position="483"/>
    </location>
</feature>
<dbReference type="PROSITE" id="PS00687">
    <property type="entry name" value="ALDEHYDE_DEHYDR_GLU"/>
    <property type="match status" value="1"/>
</dbReference>
<organism evidence="6 7">
    <name type="scientific">Flexivirga caeni</name>
    <dbReference type="NCBI Taxonomy" id="2294115"/>
    <lineage>
        <taxon>Bacteria</taxon>
        <taxon>Bacillati</taxon>
        <taxon>Actinomycetota</taxon>
        <taxon>Actinomycetes</taxon>
        <taxon>Micrococcales</taxon>
        <taxon>Dermacoccaceae</taxon>
        <taxon>Flexivirga</taxon>
    </lineage>
</organism>
<dbReference type="Gene3D" id="3.40.309.10">
    <property type="entry name" value="Aldehyde Dehydrogenase, Chain A, domain 2"/>
    <property type="match status" value="1"/>
</dbReference>
<evidence type="ECO:0000256" key="2">
    <source>
        <dbReference type="ARBA" id="ARBA00023002"/>
    </source>
</evidence>
<protein>
    <submittedName>
        <fullName evidence="6">Aldehyde dehydrogenase</fullName>
    </submittedName>
</protein>
<keyword evidence="2 4" id="KW-0560">Oxidoreductase</keyword>
<accession>A0A3M9LWQ9</accession>
<dbReference type="RefSeq" id="WP_123273097.1">
    <property type="nucleotide sequence ID" value="NZ_RJJQ01000029.1"/>
</dbReference>
<evidence type="ECO:0000259" key="5">
    <source>
        <dbReference type="Pfam" id="PF00171"/>
    </source>
</evidence>
<dbReference type="InterPro" id="IPR016162">
    <property type="entry name" value="Ald_DH_N"/>
</dbReference>
<dbReference type="AlphaFoldDB" id="A0A3M9LWQ9"/>
<name>A0A3M9LWQ9_9MICO</name>
<dbReference type="GO" id="GO:0016620">
    <property type="term" value="F:oxidoreductase activity, acting on the aldehyde or oxo group of donors, NAD or NADP as acceptor"/>
    <property type="evidence" value="ECO:0007669"/>
    <property type="project" value="InterPro"/>
</dbReference>
<keyword evidence="7" id="KW-1185">Reference proteome</keyword>
<evidence type="ECO:0000313" key="6">
    <source>
        <dbReference type="EMBL" id="RNI17731.1"/>
    </source>
</evidence>
<comment type="similarity">
    <text evidence="1 4">Belongs to the aldehyde dehydrogenase family.</text>
</comment>
<dbReference type="EMBL" id="RJJQ01000029">
    <property type="protein sequence ID" value="RNI17731.1"/>
    <property type="molecule type" value="Genomic_DNA"/>
</dbReference>
<dbReference type="Proteomes" id="UP000271678">
    <property type="component" value="Unassembled WGS sequence"/>
</dbReference>
<evidence type="ECO:0000256" key="4">
    <source>
        <dbReference type="RuleBase" id="RU003345"/>
    </source>
</evidence>
<dbReference type="InterPro" id="IPR016161">
    <property type="entry name" value="Ald_DH/histidinol_DH"/>
</dbReference>
<comment type="caution">
    <text evidence="6">The sequence shown here is derived from an EMBL/GenBank/DDBJ whole genome shotgun (WGS) entry which is preliminary data.</text>
</comment>
<dbReference type="InterPro" id="IPR016163">
    <property type="entry name" value="Ald_DH_C"/>
</dbReference>
<dbReference type="PROSITE" id="PS00070">
    <property type="entry name" value="ALDEHYDE_DEHYDR_CYS"/>
    <property type="match status" value="1"/>
</dbReference>
<feature type="active site" evidence="3">
    <location>
        <position position="260"/>
    </location>
</feature>
<proteinExistence type="inferred from homology"/>